<proteinExistence type="predicted"/>
<evidence type="ECO:0008006" key="3">
    <source>
        <dbReference type="Google" id="ProtNLM"/>
    </source>
</evidence>
<keyword evidence="2" id="KW-1185">Reference proteome</keyword>
<dbReference type="EMBL" id="MTYJ01000280">
    <property type="protein sequence ID" value="OWA52683.1"/>
    <property type="molecule type" value="Genomic_DNA"/>
</dbReference>
<dbReference type="OrthoDB" id="7548347at2759"/>
<evidence type="ECO:0000313" key="1">
    <source>
        <dbReference type="EMBL" id="OWA52683.1"/>
    </source>
</evidence>
<organism evidence="1 2">
    <name type="scientific">Hypsibius exemplaris</name>
    <name type="common">Freshwater tardigrade</name>
    <dbReference type="NCBI Taxonomy" id="2072580"/>
    <lineage>
        <taxon>Eukaryota</taxon>
        <taxon>Metazoa</taxon>
        <taxon>Ecdysozoa</taxon>
        <taxon>Tardigrada</taxon>
        <taxon>Eutardigrada</taxon>
        <taxon>Parachela</taxon>
        <taxon>Hypsibioidea</taxon>
        <taxon>Hypsibiidae</taxon>
        <taxon>Hypsibius</taxon>
    </lineage>
</organism>
<reference evidence="2" key="1">
    <citation type="submission" date="2017-01" db="EMBL/GenBank/DDBJ databases">
        <title>Comparative genomics of anhydrobiosis in the tardigrade Hypsibius dujardini.</title>
        <authorList>
            <person name="Yoshida Y."/>
            <person name="Koutsovoulos G."/>
            <person name="Laetsch D."/>
            <person name="Stevens L."/>
            <person name="Kumar S."/>
            <person name="Horikawa D."/>
            <person name="Ishino K."/>
            <person name="Komine S."/>
            <person name="Tomita M."/>
            <person name="Blaxter M."/>
            <person name="Arakawa K."/>
        </authorList>
    </citation>
    <scope>NUCLEOTIDE SEQUENCE [LARGE SCALE GENOMIC DNA]</scope>
    <source>
        <strain evidence="2">Z151</strain>
    </source>
</reference>
<dbReference type="Proteomes" id="UP000192578">
    <property type="component" value="Unassembled WGS sequence"/>
</dbReference>
<comment type="caution">
    <text evidence="1">The sequence shown here is derived from an EMBL/GenBank/DDBJ whole genome shotgun (WGS) entry which is preliminary data.</text>
</comment>
<protein>
    <recommendedName>
        <fullName evidence="3">DDE-1 domain-containing protein</fullName>
    </recommendedName>
</protein>
<evidence type="ECO:0000313" key="2">
    <source>
        <dbReference type="Proteomes" id="UP000192578"/>
    </source>
</evidence>
<dbReference type="AlphaFoldDB" id="A0A9X6RLR0"/>
<sequence length="198" mass="21779">MVENEADRYIAAADFVQYVKELITSYGPDCVLNADQSGFQYEIHSGRTLRTRAGSFTAPNILVTASSSGKMKKGAPQGVGWRKFFFPHVGDRTVLVIDSWSTYKNTALLDAATPEGRHVQIVTVPPKTTPLCQPLDVFGFECGKPLSERSGTGLFRDDIQCELHLRNAALKLQSLVHNQFSSPRFGKCGKLGGHTQVF</sequence>
<gene>
    <name evidence="1" type="ORF">BV898_17129</name>
</gene>
<accession>A0A9X6RLR0</accession>
<name>A0A9X6RLR0_HYPEX</name>